<evidence type="ECO:0008006" key="3">
    <source>
        <dbReference type="Google" id="ProtNLM"/>
    </source>
</evidence>
<accession>A0A6C0FZL0</accession>
<dbReference type="Proteomes" id="UP000476064">
    <property type="component" value="Chromosome"/>
</dbReference>
<dbReference type="EMBL" id="CP048209">
    <property type="protein sequence ID" value="QHT61512.1"/>
    <property type="molecule type" value="Genomic_DNA"/>
</dbReference>
<dbReference type="AlphaFoldDB" id="A0A6C0FZL0"/>
<dbReference type="SUPFAM" id="SSF55136">
    <property type="entry name" value="Probable bacterial effector-binding domain"/>
    <property type="match status" value="1"/>
</dbReference>
<name>A0A6C0FZL0_9BACL</name>
<protein>
    <recommendedName>
        <fullName evidence="3">GyrI-like domain-containing protein</fullName>
    </recommendedName>
</protein>
<organism evidence="1 2">
    <name type="scientific">Paenibacillus lycopersici</name>
    <dbReference type="NCBI Taxonomy" id="2704462"/>
    <lineage>
        <taxon>Bacteria</taxon>
        <taxon>Bacillati</taxon>
        <taxon>Bacillota</taxon>
        <taxon>Bacilli</taxon>
        <taxon>Bacillales</taxon>
        <taxon>Paenibacillaceae</taxon>
        <taxon>Paenibacillus</taxon>
    </lineage>
</organism>
<dbReference type="Gene3D" id="3.20.80.10">
    <property type="entry name" value="Regulatory factor, effector binding domain"/>
    <property type="match status" value="1"/>
</dbReference>
<evidence type="ECO:0000313" key="1">
    <source>
        <dbReference type="EMBL" id="QHT61512.1"/>
    </source>
</evidence>
<proteinExistence type="predicted"/>
<evidence type="ECO:0000313" key="2">
    <source>
        <dbReference type="Proteomes" id="UP000476064"/>
    </source>
</evidence>
<sequence>MSLQWHMTDQPFNVTLHGVSKQVPPGDDYGTTIKELLDKLWAEVRGQALPNRGLTHMVYEEDGTVFVGVELELPASRGEGAVDGVPNLAKRAWTLNEYAYCVHRGHYGGLGRTYDELHAAVSAAGRQCKKPLVEAYGHWKEDESQMETGIYFSLA</sequence>
<dbReference type="RefSeq" id="WP_162357951.1">
    <property type="nucleotide sequence ID" value="NZ_CP048209.1"/>
</dbReference>
<gene>
    <name evidence="1" type="ORF">GXP70_17095</name>
</gene>
<dbReference type="InterPro" id="IPR011256">
    <property type="entry name" value="Reg_factor_effector_dom_sf"/>
</dbReference>
<reference evidence="1 2" key="1">
    <citation type="submission" date="2020-01" db="EMBL/GenBank/DDBJ databases">
        <title>Paenibacillus sp. nov., isolated from tomato rhizosphere.</title>
        <authorList>
            <person name="Weon H.-Y."/>
            <person name="Lee S.A."/>
        </authorList>
    </citation>
    <scope>NUCLEOTIDE SEQUENCE [LARGE SCALE GENOMIC DNA]</scope>
    <source>
        <strain evidence="1 2">12200R-189</strain>
    </source>
</reference>
<keyword evidence="2" id="KW-1185">Reference proteome</keyword>
<dbReference type="KEGG" id="plyc:GXP70_17095"/>